<keyword evidence="3" id="KW-1185">Reference proteome</keyword>
<dbReference type="InterPro" id="IPR011009">
    <property type="entry name" value="Kinase-like_dom_sf"/>
</dbReference>
<accession>A0A8S0XMS6</accession>
<name>A0A8S0XMS6_CYCAE</name>
<dbReference type="CDD" id="cd05120">
    <property type="entry name" value="APH_ChoK_like"/>
    <property type="match status" value="1"/>
</dbReference>
<evidence type="ECO:0000259" key="1">
    <source>
        <dbReference type="Pfam" id="PF01636"/>
    </source>
</evidence>
<evidence type="ECO:0000313" key="2">
    <source>
        <dbReference type="EMBL" id="CAA7266383.1"/>
    </source>
</evidence>
<comment type="caution">
    <text evidence="2">The sequence shown here is derived from an EMBL/GenBank/DDBJ whole genome shotgun (WGS) entry which is preliminary data.</text>
</comment>
<dbReference type="Pfam" id="PF01636">
    <property type="entry name" value="APH"/>
    <property type="match status" value="1"/>
</dbReference>
<feature type="domain" description="Aminoglycoside phosphotransferase" evidence="1">
    <location>
        <begin position="50"/>
        <end position="273"/>
    </location>
</feature>
<dbReference type="InterPro" id="IPR051678">
    <property type="entry name" value="AGP_Transferase"/>
</dbReference>
<gene>
    <name evidence="2" type="ORF">AAE3_LOCUS8669</name>
</gene>
<evidence type="ECO:0000313" key="3">
    <source>
        <dbReference type="Proteomes" id="UP000467700"/>
    </source>
</evidence>
<dbReference type="Proteomes" id="UP000467700">
    <property type="component" value="Unassembled WGS sequence"/>
</dbReference>
<dbReference type="EMBL" id="CACVBS010000054">
    <property type="protein sequence ID" value="CAA7266383.1"/>
    <property type="molecule type" value="Genomic_DNA"/>
</dbReference>
<dbReference type="PANTHER" id="PTHR21310:SF15">
    <property type="entry name" value="AMINOGLYCOSIDE PHOSPHOTRANSFERASE DOMAIN-CONTAINING PROTEIN"/>
    <property type="match status" value="1"/>
</dbReference>
<dbReference type="OrthoDB" id="5404599at2759"/>
<sequence length="297" mass="34467">MTFLFLNNLWYLILNSGRRLLLPYLLRRAKRLYPRITTNGSVRRLTSKTVLKTSTHYSIALEAENTRFICQNTTIPVPRVHDVWADKNGDGYLIMDYVPGETLARAWKRITPEQRRTVVRILGGYVRQLRTIRQPPMPPRSGQSGWIGSANGNKGYDMRITLSKTWGPFPNEREYNDWRISTFSLFGDTSEKVGLRLRQIRKEMPDDHRICFTHGDINQRNVLVRVDGEGPEDIAVVGLLDWEQAGWRPEYWEKVKLFYVMGSNPEWCALARAEIEPGYEDELRREDELSLISGPPL</sequence>
<dbReference type="SUPFAM" id="SSF56112">
    <property type="entry name" value="Protein kinase-like (PK-like)"/>
    <property type="match status" value="1"/>
</dbReference>
<protein>
    <recommendedName>
        <fullName evidence="1">Aminoglycoside phosphotransferase domain-containing protein</fullName>
    </recommendedName>
</protein>
<proteinExistence type="predicted"/>
<dbReference type="InterPro" id="IPR002575">
    <property type="entry name" value="Aminoglycoside_PTrfase"/>
</dbReference>
<dbReference type="Gene3D" id="3.90.1200.10">
    <property type="match status" value="1"/>
</dbReference>
<reference evidence="2 3" key="1">
    <citation type="submission" date="2020-01" db="EMBL/GenBank/DDBJ databases">
        <authorList>
            <person name="Gupta K D."/>
        </authorList>
    </citation>
    <scope>NUCLEOTIDE SEQUENCE [LARGE SCALE GENOMIC DNA]</scope>
</reference>
<dbReference type="AlphaFoldDB" id="A0A8S0XMS6"/>
<dbReference type="PANTHER" id="PTHR21310">
    <property type="entry name" value="AMINOGLYCOSIDE PHOSPHOTRANSFERASE-RELATED-RELATED"/>
    <property type="match status" value="1"/>
</dbReference>
<organism evidence="2 3">
    <name type="scientific">Cyclocybe aegerita</name>
    <name type="common">Black poplar mushroom</name>
    <name type="synonym">Agrocybe aegerita</name>
    <dbReference type="NCBI Taxonomy" id="1973307"/>
    <lineage>
        <taxon>Eukaryota</taxon>
        <taxon>Fungi</taxon>
        <taxon>Dikarya</taxon>
        <taxon>Basidiomycota</taxon>
        <taxon>Agaricomycotina</taxon>
        <taxon>Agaricomycetes</taxon>
        <taxon>Agaricomycetidae</taxon>
        <taxon>Agaricales</taxon>
        <taxon>Agaricineae</taxon>
        <taxon>Bolbitiaceae</taxon>
        <taxon>Cyclocybe</taxon>
    </lineage>
</organism>